<evidence type="ECO:0000313" key="1">
    <source>
        <dbReference type="EMBL" id="CAB5214631.1"/>
    </source>
</evidence>
<name>A0A6J7WM26_9CAUD</name>
<dbReference type="InterPro" id="IPR006311">
    <property type="entry name" value="TAT_signal"/>
</dbReference>
<sequence length="147" mass="15711">MATRRGFLQTIGAGLSSTLLPGSTVASVLTAAPVASAAVGVATVAAVARQFKTSGALIDAATFEPKTWVAIFNPDGSVFEKEMMYSEILDDPARRAEAEELDKLYPNAHHGRRWSVLATRIILEKQGMPPLTAEEEIAILEGKKETV</sequence>
<organism evidence="1">
    <name type="scientific">uncultured Caudovirales phage</name>
    <dbReference type="NCBI Taxonomy" id="2100421"/>
    <lineage>
        <taxon>Viruses</taxon>
        <taxon>Duplodnaviria</taxon>
        <taxon>Heunggongvirae</taxon>
        <taxon>Uroviricota</taxon>
        <taxon>Caudoviricetes</taxon>
        <taxon>Peduoviridae</taxon>
        <taxon>Maltschvirus</taxon>
        <taxon>Maltschvirus maltsch</taxon>
    </lineage>
</organism>
<gene>
    <name evidence="1" type="ORF">UFOVP190_194</name>
</gene>
<dbReference type="PROSITE" id="PS51318">
    <property type="entry name" value="TAT"/>
    <property type="match status" value="1"/>
</dbReference>
<protein>
    <submittedName>
        <fullName evidence="1">Uncharacterized protein</fullName>
    </submittedName>
</protein>
<accession>A0A6J7WM26</accession>
<proteinExistence type="predicted"/>
<reference evidence="1" key="1">
    <citation type="submission" date="2020-05" db="EMBL/GenBank/DDBJ databases">
        <authorList>
            <person name="Chiriac C."/>
            <person name="Salcher M."/>
            <person name="Ghai R."/>
            <person name="Kavagutti S V."/>
        </authorList>
    </citation>
    <scope>NUCLEOTIDE SEQUENCE</scope>
</reference>
<dbReference type="EMBL" id="LR798243">
    <property type="protein sequence ID" value="CAB5214631.1"/>
    <property type="molecule type" value="Genomic_DNA"/>
</dbReference>